<accession>A0A1B2IH35</accession>
<dbReference type="Proteomes" id="UP000221949">
    <property type="component" value="Segment"/>
</dbReference>
<protein>
    <submittedName>
        <fullName evidence="1">Uncharacterized protein</fullName>
    </submittedName>
</protein>
<proteinExistence type="predicted"/>
<evidence type="ECO:0000313" key="2">
    <source>
        <dbReference type="Proteomes" id="UP000221949"/>
    </source>
</evidence>
<dbReference type="EMBL" id="KX397373">
    <property type="protein sequence ID" value="ANZ50569.1"/>
    <property type="molecule type" value="Genomic_DNA"/>
</dbReference>
<reference evidence="2" key="1">
    <citation type="submission" date="2016-06" db="EMBL/GenBank/DDBJ databases">
        <authorList>
            <person name="Berg J.A."/>
            <person name="Stratton M.L."/>
            <person name="Esplin I.D."/>
            <person name="Jensen G.L."/>
            <person name="Merrill B.D."/>
            <person name="Breakwell D.P."/>
            <person name="Hope S."/>
            <person name="Grose J.H."/>
        </authorList>
    </citation>
    <scope>NUCLEOTIDE SEQUENCE [LARGE SCALE GENOMIC DNA]</scope>
</reference>
<sequence>MLDWLLGLINKRQAQLYKENQELRKYKQGWDKLATAAVQSQAALALTAKFIAAGRTHTVADAQKLVELAEELGLKVDHAIYHQLEAEKCNGKRNSN</sequence>
<gene>
    <name evidence="1" type="ORF">STRATTON_144</name>
</gene>
<organism evidence="1 2">
    <name type="scientific">Erwinia phage vB_EamM_Stratton</name>
    <dbReference type="NCBI Taxonomy" id="1883378"/>
    <lineage>
        <taxon>Viruses</taxon>
        <taxon>Duplodnaviria</taxon>
        <taxon>Heunggongvirae</taxon>
        <taxon>Uroviricota</taxon>
        <taxon>Caudoviricetes</taxon>
        <taxon>Chimalliviridae</taxon>
        <taxon>Erskinevirus</taxon>
        <taxon>Erskinevirus EaH2</taxon>
    </lineage>
</organism>
<name>A0A1B2IH35_9CAUD</name>
<evidence type="ECO:0000313" key="1">
    <source>
        <dbReference type="EMBL" id="ANZ50569.1"/>
    </source>
</evidence>